<keyword evidence="2" id="KW-0808">Transferase</keyword>
<dbReference type="EMBL" id="KI397541">
    <property type="protein sequence ID" value="ERM93925.1"/>
    <property type="molecule type" value="Genomic_DNA"/>
</dbReference>
<dbReference type="KEGG" id="atr:18421837"/>
<dbReference type="eggNOG" id="ENOG502QTJX">
    <property type="taxonomic scope" value="Eukaryota"/>
</dbReference>
<evidence type="ECO:0000313" key="5">
    <source>
        <dbReference type="Proteomes" id="UP000017836"/>
    </source>
</evidence>
<proteinExistence type="inferred from homology"/>
<keyword evidence="3" id="KW-0012">Acyltransferase</keyword>
<protein>
    <submittedName>
        <fullName evidence="4">Uncharacterized protein</fullName>
    </submittedName>
</protein>
<dbReference type="OMA" id="LEMWISN"/>
<dbReference type="InterPro" id="IPR050317">
    <property type="entry name" value="Plant_Fungal_Acyltransferase"/>
</dbReference>
<dbReference type="AlphaFoldDB" id="W1NFH2"/>
<organism evidence="4 5">
    <name type="scientific">Amborella trichopoda</name>
    <dbReference type="NCBI Taxonomy" id="13333"/>
    <lineage>
        <taxon>Eukaryota</taxon>
        <taxon>Viridiplantae</taxon>
        <taxon>Streptophyta</taxon>
        <taxon>Embryophyta</taxon>
        <taxon>Tracheophyta</taxon>
        <taxon>Spermatophyta</taxon>
        <taxon>Magnoliopsida</taxon>
        <taxon>Amborellales</taxon>
        <taxon>Amborellaceae</taxon>
        <taxon>Amborella</taxon>
    </lineage>
</organism>
<dbReference type="Proteomes" id="UP000017836">
    <property type="component" value="Unassembled WGS sequence"/>
</dbReference>
<evidence type="ECO:0000256" key="3">
    <source>
        <dbReference type="ARBA" id="ARBA00023315"/>
    </source>
</evidence>
<comment type="similarity">
    <text evidence="1">Belongs to the plant acyltransferase family.</text>
</comment>
<dbReference type="OrthoDB" id="671439at2759"/>
<evidence type="ECO:0000256" key="2">
    <source>
        <dbReference type="ARBA" id="ARBA00022679"/>
    </source>
</evidence>
<evidence type="ECO:0000256" key="1">
    <source>
        <dbReference type="ARBA" id="ARBA00009861"/>
    </source>
</evidence>
<accession>W1NFH2</accession>
<name>W1NFH2_AMBTC</name>
<evidence type="ECO:0000313" key="4">
    <source>
        <dbReference type="EMBL" id="ERM93925.1"/>
    </source>
</evidence>
<dbReference type="Gramene" id="ERM93925">
    <property type="protein sequence ID" value="ERM93925"/>
    <property type="gene ID" value="AMTR_s00137p00072760"/>
</dbReference>
<dbReference type="FunFam" id="3.30.559.10:FF:000015">
    <property type="entry name" value="Spermidine hydroxycinnamoyl transferase"/>
    <property type="match status" value="1"/>
</dbReference>
<dbReference type="HOGENOM" id="CLU_014546_2_0_1"/>
<dbReference type="GO" id="GO:0016747">
    <property type="term" value="F:acyltransferase activity, transferring groups other than amino-acyl groups"/>
    <property type="evidence" value="ECO:0000318"/>
    <property type="project" value="GO_Central"/>
</dbReference>
<gene>
    <name evidence="4" type="ORF">AMTR_s00137p00072760</name>
</gene>
<dbReference type="FunFam" id="3.30.559.10:FF:000008">
    <property type="entry name" value="Tryptamine hydroxycinnamoyl transferase"/>
    <property type="match status" value="1"/>
</dbReference>
<reference evidence="5" key="1">
    <citation type="journal article" date="2013" name="Science">
        <title>The Amborella genome and the evolution of flowering plants.</title>
        <authorList>
            <consortium name="Amborella Genome Project"/>
        </authorList>
    </citation>
    <scope>NUCLEOTIDE SEQUENCE [LARGE SCALE GENOMIC DNA]</scope>
</reference>
<sequence length="455" mass="51115">MDQTQPIAKNQRGRPVQTSTEMIITVKQSSLVRPNAETPVLEMWISNADLVVPRMHVPLLYFFRSNGAPNFFESDLLKESLSRALVSFYPLAGRLKRDRRGRIEIDCNAEGALFVEAYSDTAIDDFGDFAPTMELKRLAPKVDYTEDISSFPLVLIQVTFFKCGGVSLCVSVQRHVVDGASTNHFINTWSDITRGVGVIRPPFIDRTLLRARVPPNPAFPHVEFQEAPTMKTRIAEAHVSPVVAIFDITPTWLDRLKRKAQEDGGTASYTTYEVLAGHVWRCVCQARNLQSDQPTKMYIAANCRSRLQPPLPPEYFGNAVFAAAPLVMSGDLMSKPLKFAAEKIHEAIVRMDNEYLRSALDYLELLPDPDAVKRGAHTFECPNIGVISWAKQPSYEADFGWGRPVFMGPAGMAHEGQAFVLRSPKGDSYLCLAISLHEDCMRRFRQYFYDLQSSL</sequence>
<keyword evidence="5" id="KW-1185">Reference proteome</keyword>
<dbReference type="InterPro" id="IPR023213">
    <property type="entry name" value="CAT-like_dom_sf"/>
</dbReference>
<dbReference type="STRING" id="13333.W1NFH2"/>
<dbReference type="PANTHER" id="PTHR31642:SF11">
    <property type="entry name" value="SHIKIMATE O-HYDROXYCINNAMOYLTRANSFERASE"/>
    <property type="match status" value="1"/>
</dbReference>
<dbReference type="Pfam" id="PF02458">
    <property type="entry name" value="Transferase"/>
    <property type="match status" value="1"/>
</dbReference>
<dbReference type="PANTHER" id="PTHR31642">
    <property type="entry name" value="TRICHOTHECENE 3-O-ACETYLTRANSFERASE"/>
    <property type="match status" value="1"/>
</dbReference>
<dbReference type="Gene3D" id="3.30.559.10">
    <property type="entry name" value="Chloramphenicol acetyltransferase-like domain"/>
    <property type="match status" value="2"/>
</dbReference>